<keyword evidence="5 9" id="KW-0378">Hydrolase</keyword>
<dbReference type="AlphaFoldDB" id="A0A1Y5F4T5"/>
<dbReference type="Pfam" id="PF12796">
    <property type="entry name" value="Ank_2"/>
    <property type="match status" value="1"/>
</dbReference>
<accession>A0A1Y5F4T5</accession>
<gene>
    <name evidence="12" type="ORF">A9Q84_16355</name>
</gene>
<keyword evidence="3 9" id="KW-0732">Signal</keyword>
<dbReference type="Proteomes" id="UP000196531">
    <property type="component" value="Unassembled WGS sequence"/>
</dbReference>
<keyword evidence="4" id="KW-0677">Repeat</keyword>
<keyword evidence="6 9" id="KW-0720">Serine protease</keyword>
<dbReference type="PROSITE" id="PS00134">
    <property type="entry name" value="TRYPSIN_HIS"/>
    <property type="match status" value="1"/>
</dbReference>
<dbReference type="InterPro" id="IPR000126">
    <property type="entry name" value="V8_ser_AS"/>
</dbReference>
<dbReference type="InterPro" id="IPR036770">
    <property type="entry name" value="Ankyrin_rpt-contain_sf"/>
</dbReference>
<evidence type="ECO:0000256" key="9">
    <source>
        <dbReference type="RuleBase" id="RU004296"/>
    </source>
</evidence>
<dbReference type="InterPro" id="IPR002110">
    <property type="entry name" value="Ankyrin_rpt"/>
</dbReference>
<feature type="chain" id="PRO_5011834540" description="Serine protease" evidence="9">
    <location>
        <begin position="21"/>
        <end position="1045"/>
    </location>
</feature>
<organism evidence="12 13">
    <name type="scientific">Halobacteriovorax marinus</name>
    <dbReference type="NCBI Taxonomy" id="97084"/>
    <lineage>
        <taxon>Bacteria</taxon>
        <taxon>Pseudomonadati</taxon>
        <taxon>Bdellovibrionota</taxon>
        <taxon>Bacteriovoracia</taxon>
        <taxon>Bacteriovoracales</taxon>
        <taxon>Halobacteriovoraceae</taxon>
        <taxon>Halobacteriovorax</taxon>
    </lineage>
</organism>
<dbReference type="SUPFAM" id="SSF51126">
    <property type="entry name" value="Pectin lyase-like"/>
    <property type="match status" value="1"/>
</dbReference>
<dbReference type="Gene3D" id="2.160.20.10">
    <property type="entry name" value="Single-stranded right-handed beta-helix, Pectin lyase-like"/>
    <property type="match status" value="2"/>
</dbReference>
<dbReference type="SUPFAM" id="SSF50494">
    <property type="entry name" value="Trypsin-like serine proteases"/>
    <property type="match status" value="1"/>
</dbReference>
<dbReference type="InterPro" id="IPR043504">
    <property type="entry name" value="Peptidase_S1_PA_chymotrypsin"/>
</dbReference>
<dbReference type="PRINTS" id="PR00839">
    <property type="entry name" value="V8PROTEASE"/>
</dbReference>
<dbReference type="PROSITE" id="PS50088">
    <property type="entry name" value="ANK_REPEAT"/>
    <property type="match status" value="1"/>
</dbReference>
<dbReference type="SMART" id="SM00248">
    <property type="entry name" value="ANK"/>
    <property type="match status" value="5"/>
</dbReference>
<evidence type="ECO:0000256" key="3">
    <source>
        <dbReference type="ARBA" id="ARBA00022729"/>
    </source>
</evidence>
<evidence type="ECO:0000313" key="13">
    <source>
        <dbReference type="Proteomes" id="UP000196531"/>
    </source>
</evidence>
<dbReference type="InterPro" id="IPR009003">
    <property type="entry name" value="Peptidase_S1_PA"/>
</dbReference>
<feature type="domain" description="Rhamnogalacturonase A/B/Epimerase-like pectate lyase" evidence="11">
    <location>
        <begin position="670"/>
        <end position="833"/>
    </location>
</feature>
<dbReference type="PANTHER" id="PTHR24198">
    <property type="entry name" value="ANKYRIN REPEAT AND PROTEIN KINASE DOMAIN-CONTAINING PROTEIN"/>
    <property type="match status" value="1"/>
</dbReference>
<dbReference type="Pfam" id="PF13365">
    <property type="entry name" value="Trypsin_2"/>
    <property type="match status" value="1"/>
</dbReference>
<feature type="domain" description="Periplasmic copper-binding protein NosD beta helix" evidence="10">
    <location>
        <begin position="861"/>
        <end position="996"/>
    </location>
</feature>
<keyword evidence="2 9" id="KW-0645">Protease</keyword>
<dbReference type="InterPro" id="IPR011050">
    <property type="entry name" value="Pectin_lyase_fold/virulence"/>
</dbReference>
<evidence type="ECO:0000256" key="1">
    <source>
        <dbReference type="ARBA" id="ARBA00008764"/>
    </source>
</evidence>
<comment type="caution">
    <text evidence="12">The sequence shown here is derived from an EMBL/GenBank/DDBJ whole genome shotgun (WGS) entry which is preliminary data.</text>
</comment>
<sequence length="1045" mass="115237">MKSNVLIFVIMSIFSSYASADVPKVAYGEDNRMEYSDAPADLQLLADSTAGMVDKSDLSDMGNYFSYENSPMSERLFGPWFSNGELCSDERYYNQNMLPNCSGFLVAPNVVVTAGHCITSQEDCNDRSWVFGWDSEAAKTNRISKDNVYNCKKILNRGDDPKDFAVLLLDRNVLGRAPLRYQETTVVKGQEILVIGHPTGLPTKIAPGAQVYSVGSTSFETNLDTFGGNSGSAVFNVDTKEIVGILVNGATDYVEDETDGCFRVNVCDNEPGGQECGGEGVTLISVAELEKYITNVPATNPTDGGNSDTFSPETENLLSYLDEVFDFSIEVQESIAGYIASGANINALNFWGQTPIIQAVDNDNLELFFYLLSLGQIDFARTDIDGRTIKQAISELGNNDFLLALDNEINARFELEKNYLSALESADLTAVEEILKDQRIDINLKKYPFSGDVVSASIKSKNISFINSMEELGLIFSINSTNRYIALEFRDTEMISFLASRGFDLGYGEGDVDLLFLAVMERNVKLVQFLIKNFPEVFDINKEYDSQGSNLLIEAVKSNDLRLIKLILKTSSKETINFVDVNGYTALAYATLNQKLQVARFLLRKGATPFIGGSRETKPYYIARDQNLTVFTNLYTPYGDPTNPELKPGGMSLLDLVELAEPGSTIKVYPGTYTLTRVVITKNLTLLGVGAGVIFEGTNELDSGGVKDATLEISAEEFKIENIKFYQPSLDGVDDDENKNTNGILILSKGVTTLENVRFAGSDIKSTGSGIAMIDDAKLFAKDLKFESMYQGIKVSGNAGVTLSDSEFRNINYGINSYGNSGIKINNIIFNEFRKKAVTSADTAAFGIRNSKFTTPIKSGAISINDKATGIIEDNFFNMPEGWVLWVSYEKQDNSFVTHFNKNTIKNADECLEMGKFARTSIVDNKLVYCRDMGIKASADSYTIIERNEILSEKASAVSLNDNATASIIRNTIKESYHGIYLDGDTTADIYFNTFDMIKNYVLIAKESSSAKFVRNTILDDDTDNYSLGTTGVILNRRTTFRSVN</sequence>
<evidence type="ECO:0000256" key="5">
    <source>
        <dbReference type="ARBA" id="ARBA00022801"/>
    </source>
</evidence>
<dbReference type="Pfam" id="PF12708">
    <property type="entry name" value="Pect-lyase_RHGA_epim"/>
    <property type="match status" value="1"/>
</dbReference>
<reference evidence="13" key="1">
    <citation type="journal article" date="2017" name="Proc. Natl. Acad. Sci. U.S.A.">
        <title>Simulation of Deepwater Horizon oil plume reveals substrate specialization within a complex community of hydrocarbon-degraders.</title>
        <authorList>
            <person name="Hu P."/>
            <person name="Dubinsky E.A."/>
            <person name="Probst A.J."/>
            <person name="Wang J."/>
            <person name="Sieber C.M.K."/>
            <person name="Tom L.M."/>
            <person name="Gardinali P."/>
            <person name="Banfield J.F."/>
            <person name="Atlas R.M."/>
            <person name="Andersen G.L."/>
        </authorList>
    </citation>
    <scope>NUCLEOTIDE SEQUENCE [LARGE SCALE GENOMIC DNA]</scope>
</reference>
<dbReference type="Pfam" id="PF05048">
    <property type="entry name" value="NosD"/>
    <property type="match status" value="1"/>
</dbReference>
<feature type="repeat" description="ANK" evidence="8">
    <location>
        <begin position="582"/>
        <end position="607"/>
    </location>
</feature>
<evidence type="ECO:0000256" key="2">
    <source>
        <dbReference type="ARBA" id="ARBA00022670"/>
    </source>
</evidence>
<name>A0A1Y5F4T5_9BACT</name>
<evidence type="ECO:0000256" key="6">
    <source>
        <dbReference type="ARBA" id="ARBA00022825"/>
    </source>
</evidence>
<feature type="signal peptide" evidence="9">
    <location>
        <begin position="1"/>
        <end position="20"/>
    </location>
</feature>
<dbReference type="Gene3D" id="1.25.40.20">
    <property type="entry name" value="Ankyrin repeat-containing domain"/>
    <property type="match status" value="2"/>
</dbReference>
<evidence type="ECO:0000256" key="8">
    <source>
        <dbReference type="PROSITE-ProRule" id="PRU00023"/>
    </source>
</evidence>
<dbReference type="PROSITE" id="PS00673">
    <property type="entry name" value="V8_SER"/>
    <property type="match status" value="1"/>
</dbReference>
<dbReference type="GO" id="GO:0004252">
    <property type="term" value="F:serine-type endopeptidase activity"/>
    <property type="evidence" value="ECO:0007669"/>
    <property type="project" value="InterPro"/>
</dbReference>
<evidence type="ECO:0000313" key="12">
    <source>
        <dbReference type="EMBL" id="OUR95405.1"/>
    </source>
</evidence>
<dbReference type="InterPro" id="IPR012334">
    <property type="entry name" value="Pectin_lyas_fold"/>
</dbReference>
<dbReference type="Gene3D" id="2.40.10.10">
    <property type="entry name" value="Trypsin-like serine proteases"/>
    <property type="match status" value="2"/>
</dbReference>
<proteinExistence type="inferred from homology"/>
<protein>
    <recommendedName>
        <fullName evidence="9">Serine protease</fullName>
        <ecNumber evidence="9">3.4.21.-</ecNumber>
    </recommendedName>
</protein>
<dbReference type="PANTHER" id="PTHR24198:SF165">
    <property type="entry name" value="ANKYRIN REPEAT-CONTAINING PROTEIN-RELATED"/>
    <property type="match status" value="1"/>
</dbReference>
<dbReference type="SUPFAM" id="SSF48403">
    <property type="entry name" value="Ankyrin repeat"/>
    <property type="match status" value="2"/>
</dbReference>
<dbReference type="GO" id="GO:0006508">
    <property type="term" value="P:proteolysis"/>
    <property type="evidence" value="ECO:0007669"/>
    <property type="project" value="UniProtKB-KW"/>
</dbReference>
<dbReference type="InterPro" id="IPR018114">
    <property type="entry name" value="TRYPSIN_HIS"/>
</dbReference>
<dbReference type="InterPro" id="IPR008256">
    <property type="entry name" value="Peptidase_S1B"/>
</dbReference>
<evidence type="ECO:0000256" key="4">
    <source>
        <dbReference type="ARBA" id="ARBA00022737"/>
    </source>
</evidence>
<dbReference type="InterPro" id="IPR024535">
    <property type="entry name" value="RHGA/B-epi-like_pectate_lyase"/>
</dbReference>
<dbReference type="InterPro" id="IPR007742">
    <property type="entry name" value="NosD_dom"/>
</dbReference>
<evidence type="ECO:0000256" key="7">
    <source>
        <dbReference type="ARBA" id="ARBA00023043"/>
    </source>
</evidence>
<keyword evidence="7 8" id="KW-0040">ANK repeat</keyword>
<evidence type="ECO:0000259" key="11">
    <source>
        <dbReference type="Pfam" id="PF12708"/>
    </source>
</evidence>
<dbReference type="PROSITE" id="PS50297">
    <property type="entry name" value="ANK_REP_REGION"/>
    <property type="match status" value="1"/>
</dbReference>
<comment type="similarity">
    <text evidence="1 9">Belongs to the peptidase S1B family.</text>
</comment>
<dbReference type="EC" id="3.4.21.-" evidence="9"/>
<evidence type="ECO:0000259" key="10">
    <source>
        <dbReference type="Pfam" id="PF05048"/>
    </source>
</evidence>
<dbReference type="EMBL" id="MAAO01000008">
    <property type="protein sequence ID" value="OUR95405.1"/>
    <property type="molecule type" value="Genomic_DNA"/>
</dbReference>